<sequence length="423" mass="48292">MEFILILGREDADGEATFRWEVGYPAPLRTLTSCPEDVMPVLRGQKRPIMRYMCEYKSFSRAACVPCPQGPVYIQDECFRIAPNPLEGFPASIFGHRDCAWDTTAACDFGTNGQLIAISRMLGSYSRTNDDANSSSQHKMMSDDYAELDVEILKVLLLQQLNHEKYNLINRRNVEERHNHCATEDCQYRFPATTYDSLLNVTTPWYFHNMSRSAVIQEGRSWARLASQEIALPAGSGSPGHLGLFEYELYIIRPSRLPGHFCHLIFSSLAPFYWRTHEFLSFEKRRKRSLQTFRQFAKKEHYERLFSDRLKTLRSSTADLKLHENVRGAGLFSDGPLLQQLLENEIPPLIGSIRSSTGQKCNKLRTFEKKASSRLTAIGSTGNNANAFRTNCNRGRNRNEGTAGVNTSWREKSKTGVKVQRFF</sequence>
<keyword evidence="2" id="KW-1185">Reference proteome</keyword>
<dbReference type="EMBL" id="CADCXU010011673">
    <property type="protein sequence ID" value="CAB0001859.1"/>
    <property type="molecule type" value="Genomic_DNA"/>
</dbReference>
<name>A0A6H5GJQ0_9HEMI</name>
<dbReference type="AlphaFoldDB" id="A0A6H5GJQ0"/>
<evidence type="ECO:0000313" key="1">
    <source>
        <dbReference type="EMBL" id="CAB0001859.1"/>
    </source>
</evidence>
<organism evidence="1 2">
    <name type="scientific">Nesidiocoris tenuis</name>
    <dbReference type="NCBI Taxonomy" id="355587"/>
    <lineage>
        <taxon>Eukaryota</taxon>
        <taxon>Metazoa</taxon>
        <taxon>Ecdysozoa</taxon>
        <taxon>Arthropoda</taxon>
        <taxon>Hexapoda</taxon>
        <taxon>Insecta</taxon>
        <taxon>Pterygota</taxon>
        <taxon>Neoptera</taxon>
        <taxon>Paraneoptera</taxon>
        <taxon>Hemiptera</taxon>
        <taxon>Heteroptera</taxon>
        <taxon>Panheteroptera</taxon>
        <taxon>Cimicomorpha</taxon>
        <taxon>Miridae</taxon>
        <taxon>Dicyphina</taxon>
        <taxon>Nesidiocoris</taxon>
    </lineage>
</organism>
<reference evidence="1 2" key="1">
    <citation type="submission" date="2020-02" db="EMBL/GenBank/DDBJ databases">
        <authorList>
            <person name="Ferguson B K."/>
        </authorList>
    </citation>
    <scope>NUCLEOTIDE SEQUENCE [LARGE SCALE GENOMIC DNA]</scope>
</reference>
<dbReference type="Proteomes" id="UP000479000">
    <property type="component" value="Unassembled WGS sequence"/>
</dbReference>
<proteinExistence type="predicted"/>
<evidence type="ECO:0000313" key="2">
    <source>
        <dbReference type="Proteomes" id="UP000479000"/>
    </source>
</evidence>
<gene>
    <name evidence="1" type="ORF">NTEN_LOCUS7646</name>
</gene>
<protein>
    <submittedName>
        <fullName evidence="1">Uncharacterized protein</fullName>
    </submittedName>
</protein>
<accession>A0A6H5GJQ0</accession>